<sequence precursor="true">MRKILVIATAFLCGTAICATSNAQKAPTRSEGEFEQQSEAGFHEQMPVTGTVNTFFGDFELDHSFPKEGEADRIYDIIDHQRASQLYLWGLPIVAMTRWHQGYVDALEDYDYQTIVHASTYNERRGILTPNESTEYFWGFGNTREGAVILDIPKGVTVGMIADMWEQGPSDIGLFGPNSGEGGVFAIVGPNTPQDKIPYPANNQRIVKVDTDQAFVLARLLGTPEEVKSLSAKLKFYRYGDEPNVKIVSGEDKYVPNYQPRGMAFWKLLHLAINKETVRDQDRHFMYWLKTLGIEKDKPFEPTERQKKILLDGAKTGELMAKSFVYNERIEGVLRQNNWRMVLGGPWGEGIKYTQRVGHYDTFDPRARYTYEACVTSPAMTVPYKDKAQAYIVKFKDDDGKRMKGGNNYVIQIAKDPPAKLFWSIVVYDSDTRTILDNREVTEGGKATVGSRTKGLRTNDDGTITMLVGPDAPPKGWEANYVRTLPGRGWFPYLRGFGAGPEFFNDEYKLPTVKAVKDFSEYAK</sequence>
<evidence type="ECO:0000313" key="4">
    <source>
        <dbReference type="EMBL" id="TWT81396.1"/>
    </source>
</evidence>
<organism evidence="4 5">
    <name type="scientific">Novipirellula herctigrandis</name>
    <dbReference type="NCBI Taxonomy" id="2527986"/>
    <lineage>
        <taxon>Bacteria</taxon>
        <taxon>Pseudomonadati</taxon>
        <taxon>Planctomycetota</taxon>
        <taxon>Planctomycetia</taxon>
        <taxon>Pirellulales</taxon>
        <taxon>Pirellulaceae</taxon>
        <taxon>Novipirellula</taxon>
    </lineage>
</organism>
<evidence type="ECO:0000256" key="1">
    <source>
        <dbReference type="SAM" id="SignalP"/>
    </source>
</evidence>
<accession>A0A5C5Z2Z1</accession>
<keyword evidence="1" id="KW-0732">Signal</keyword>
<dbReference type="InterPro" id="IPR010679">
    <property type="entry name" value="DUF1254"/>
</dbReference>
<dbReference type="RefSeq" id="WP_419194275.1">
    <property type="nucleotide sequence ID" value="NZ_SJPJ01000001.1"/>
</dbReference>
<name>A0A5C5Z2Z1_9BACT</name>
<dbReference type="PANTHER" id="PTHR36509:SF3">
    <property type="entry name" value="SIGNAL PEPTIDE PROTEIN"/>
    <property type="match status" value="1"/>
</dbReference>
<evidence type="ECO:0000259" key="3">
    <source>
        <dbReference type="Pfam" id="PF06863"/>
    </source>
</evidence>
<gene>
    <name evidence="4" type="ORF">CA13_28490</name>
</gene>
<dbReference type="InterPro" id="IPR037050">
    <property type="entry name" value="DUF1254_sf"/>
</dbReference>
<dbReference type="Gene3D" id="2.60.120.600">
    <property type="entry name" value="Domain of unknown function DUF1214, C-terminal domain"/>
    <property type="match status" value="1"/>
</dbReference>
<dbReference type="InterPro" id="IPR010621">
    <property type="entry name" value="DUF1214"/>
</dbReference>
<dbReference type="Gene3D" id="2.60.40.1610">
    <property type="entry name" value="Domain of unknown function DUF1254"/>
    <property type="match status" value="1"/>
</dbReference>
<feature type="chain" id="PRO_5022669098" description="DUF1254 domain-containing protein" evidence="1">
    <location>
        <begin position="19"/>
        <end position="524"/>
    </location>
</feature>
<evidence type="ECO:0000259" key="2">
    <source>
        <dbReference type="Pfam" id="PF06742"/>
    </source>
</evidence>
<dbReference type="EMBL" id="SJPJ01000001">
    <property type="protein sequence ID" value="TWT81396.1"/>
    <property type="molecule type" value="Genomic_DNA"/>
</dbReference>
<comment type="caution">
    <text evidence="4">The sequence shown here is derived from an EMBL/GenBank/DDBJ whole genome shotgun (WGS) entry which is preliminary data.</text>
</comment>
<feature type="domain" description="DUF1254" evidence="3">
    <location>
        <begin position="114"/>
        <end position="227"/>
    </location>
</feature>
<dbReference type="Pfam" id="PF06742">
    <property type="entry name" value="DUF1214"/>
    <property type="match status" value="1"/>
</dbReference>
<protein>
    <recommendedName>
        <fullName evidence="6">DUF1254 domain-containing protein</fullName>
    </recommendedName>
</protein>
<dbReference type="SUPFAM" id="SSF160935">
    <property type="entry name" value="VPA0735-like"/>
    <property type="match status" value="1"/>
</dbReference>
<proteinExistence type="predicted"/>
<dbReference type="InterPro" id="IPR037049">
    <property type="entry name" value="DUF1214_C_sf"/>
</dbReference>
<feature type="signal peptide" evidence="1">
    <location>
        <begin position="1"/>
        <end position="18"/>
    </location>
</feature>
<dbReference type="Proteomes" id="UP000315010">
    <property type="component" value="Unassembled WGS sequence"/>
</dbReference>
<dbReference type="Pfam" id="PF06863">
    <property type="entry name" value="DUF1254"/>
    <property type="match status" value="1"/>
</dbReference>
<dbReference type="PANTHER" id="PTHR36509">
    <property type="entry name" value="BLL3101 PROTEIN"/>
    <property type="match status" value="1"/>
</dbReference>
<evidence type="ECO:0008006" key="6">
    <source>
        <dbReference type="Google" id="ProtNLM"/>
    </source>
</evidence>
<feature type="domain" description="DUF1214" evidence="2">
    <location>
        <begin position="389"/>
        <end position="498"/>
    </location>
</feature>
<reference evidence="4 5" key="1">
    <citation type="submission" date="2019-02" db="EMBL/GenBank/DDBJ databases">
        <title>Deep-cultivation of Planctomycetes and their phenomic and genomic characterization uncovers novel biology.</title>
        <authorList>
            <person name="Wiegand S."/>
            <person name="Jogler M."/>
            <person name="Boedeker C."/>
            <person name="Pinto D."/>
            <person name="Vollmers J."/>
            <person name="Rivas-Marin E."/>
            <person name="Kohn T."/>
            <person name="Peeters S.H."/>
            <person name="Heuer A."/>
            <person name="Rast P."/>
            <person name="Oberbeckmann S."/>
            <person name="Bunk B."/>
            <person name="Jeske O."/>
            <person name="Meyerdierks A."/>
            <person name="Storesund J.E."/>
            <person name="Kallscheuer N."/>
            <person name="Luecker S."/>
            <person name="Lage O.M."/>
            <person name="Pohl T."/>
            <person name="Merkel B.J."/>
            <person name="Hornburger P."/>
            <person name="Mueller R.-W."/>
            <person name="Bruemmer F."/>
            <person name="Labrenz M."/>
            <person name="Spormann A.M."/>
            <person name="Op Den Camp H."/>
            <person name="Overmann J."/>
            <person name="Amann R."/>
            <person name="Jetten M.S.M."/>
            <person name="Mascher T."/>
            <person name="Medema M.H."/>
            <person name="Devos D.P."/>
            <person name="Kaster A.-K."/>
            <person name="Ovreas L."/>
            <person name="Rohde M."/>
            <person name="Galperin M.Y."/>
            <person name="Jogler C."/>
        </authorList>
    </citation>
    <scope>NUCLEOTIDE SEQUENCE [LARGE SCALE GENOMIC DNA]</scope>
    <source>
        <strain evidence="4 5">CA13</strain>
    </source>
</reference>
<keyword evidence="5" id="KW-1185">Reference proteome</keyword>
<evidence type="ECO:0000313" key="5">
    <source>
        <dbReference type="Proteomes" id="UP000315010"/>
    </source>
</evidence>
<dbReference type="Gene3D" id="1.10.3360.10">
    <property type="entry name" value="VPA0735-like domain"/>
    <property type="match status" value="1"/>
</dbReference>
<dbReference type="AlphaFoldDB" id="A0A5C5Z2Z1"/>